<dbReference type="Proteomes" id="UP000886786">
    <property type="component" value="Unassembled WGS sequence"/>
</dbReference>
<reference evidence="1" key="2">
    <citation type="journal article" date="2021" name="PeerJ">
        <title>Extensive microbial diversity within the chicken gut microbiome revealed by metagenomics and culture.</title>
        <authorList>
            <person name="Gilroy R."/>
            <person name="Ravi A."/>
            <person name="Getino M."/>
            <person name="Pursley I."/>
            <person name="Horton D.L."/>
            <person name="Alikhan N.F."/>
            <person name="Baker D."/>
            <person name="Gharbi K."/>
            <person name="Hall N."/>
            <person name="Watson M."/>
            <person name="Adriaenssens E.M."/>
            <person name="Foster-Nyarko E."/>
            <person name="Jarju S."/>
            <person name="Secka A."/>
            <person name="Antonio M."/>
            <person name="Oren A."/>
            <person name="Chaudhuri R.R."/>
            <person name="La Ragione R."/>
            <person name="Hildebrand F."/>
            <person name="Pallen M.J."/>
        </authorList>
    </citation>
    <scope>NUCLEOTIDE SEQUENCE</scope>
    <source>
        <strain evidence="1">CHK147-3167</strain>
    </source>
</reference>
<comment type="caution">
    <text evidence="1">The sequence shown here is derived from an EMBL/GenBank/DDBJ whole genome shotgun (WGS) entry which is preliminary data.</text>
</comment>
<protein>
    <submittedName>
        <fullName evidence="1">Uncharacterized protein</fullName>
    </submittedName>
</protein>
<organism evidence="1 2">
    <name type="scientific">Candidatus Coprosoma intestinipullorum</name>
    <dbReference type="NCBI Taxonomy" id="2840752"/>
    <lineage>
        <taxon>Bacteria</taxon>
        <taxon>Bacillati</taxon>
        <taxon>Bacillota</taxon>
        <taxon>Bacillota incertae sedis</taxon>
        <taxon>Candidatus Coprosoma</taxon>
    </lineage>
</organism>
<dbReference type="EMBL" id="DVFV01000096">
    <property type="protein sequence ID" value="HIQ90994.1"/>
    <property type="molecule type" value="Genomic_DNA"/>
</dbReference>
<reference evidence="1" key="1">
    <citation type="submission" date="2020-10" db="EMBL/GenBank/DDBJ databases">
        <authorList>
            <person name="Gilroy R."/>
        </authorList>
    </citation>
    <scope>NUCLEOTIDE SEQUENCE</scope>
    <source>
        <strain evidence="1">CHK147-3167</strain>
    </source>
</reference>
<dbReference type="Pfam" id="PF05895">
    <property type="entry name" value="DUF859"/>
    <property type="match status" value="1"/>
</dbReference>
<dbReference type="AlphaFoldDB" id="A0A9D1CYV0"/>
<name>A0A9D1CYV0_9FIRM</name>
<evidence type="ECO:0000313" key="1">
    <source>
        <dbReference type="EMBL" id="HIQ90994.1"/>
    </source>
</evidence>
<dbReference type="InterPro" id="IPR008577">
    <property type="entry name" value="DUF859"/>
</dbReference>
<gene>
    <name evidence="1" type="ORF">IAB27_05170</name>
</gene>
<sequence>MATINGSCWGSNAGRYDVWIEWNLLSQDINNNTSTINAKLYVRRNDGYANSAYNLNGRQYRCIKYDNGNVVGGNGNVDTRNGQSYLLQEATYTIWHNADGTKGITLQGEFNISGVSGISGGSVSGWINLPTIQRASHPSVNNFTIGDLININTNRTWDGFTHTIELIINGQTIRTLEHIDTSVTVQLTDDEIEQVYNSMPTQQTCTVEVKCTTYNGSTNIGTNSAYSTCSIRKEECYPLFPTQLFLHYEYWRNDQMGGTVTQILPTGTIISGFGNLTVEHYRADDHIGKKGANLVKFRINLNGNIAEFNRGEDDFLDSGIAVPNGISGNVDLILTVIDSRGLETSKTYKLKVSDYVVPKIDHIELKRSDGISEEVSLNLNASIWNGNWENDDLGSLKNEIRQLQFRYPLEITDGQVKWSIWWDIPSDVIIIDENNNIGISDWLITEEHEGPPEEIVATKFPVNDSVQIQFRLTDGIYRKDAFVLDPTVLEREDLDISVGTYQLDTSVDPGKFLDTISKDYDGNYHIGVGGMPDDNYLETFHGDVNIKGKLNIESQSERGLIREYVLDNESSEIRIDDLDILKDGGFYKVELTFSCTTNDDVCIQMNDIGNEYYFYAFAARSGSSIDADGDMNGSYRAGINGIYYWTHGTQFSDYPSFITMDLRLLKQVDNPNSYKMNYRVNYNSSSSGDNAISLMEGGNTTPIENITSIRFSIGNDGKFHKGTRVKIYSR</sequence>
<proteinExistence type="predicted"/>
<accession>A0A9D1CYV0</accession>
<evidence type="ECO:0000313" key="2">
    <source>
        <dbReference type="Proteomes" id="UP000886786"/>
    </source>
</evidence>